<dbReference type="OrthoDB" id="8960455at2759"/>
<organism evidence="1 2">
    <name type="scientific">Liparis tanakae</name>
    <name type="common">Tanaka's snailfish</name>
    <dbReference type="NCBI Taxonomy" id="230148"/>
    <lineage>
        <taxon>Eukaryota</taxon>
        <taxon>Metazoa</taxon>
        <taxon>Chordata</taxon>
        <taxon>Craniata</taxon>
        <taxon>Vertebrata</taxon>
        <taxon>Euteleostomi</taxon>
        <taxon>Actinopterygii</taxon>
        <taxon>Neopterygii</taxon>
        <taxon>Teleostei</taxon>
        <taxon>Neoteleostei</taxon>
        <taxon>Acanthomorphata</taxon>
        <taxon>Eupercaria</taxon>
        <taxon>Perciformes</taxon>
        <taxon>Cottioidei</taxon>
        <taxon>Cottales</taxon>
        <taxon>Liparidae</taxon>
        <taxon>Liparis</taxon>
    </lineage>
</organism>
<protein>
    <submittedName>
        <fullName evidence="1">Uncharacterized protein</fullName>
    </submittedName>
</protein>
<proteinExistence type="predicted"/>
<keyword evidence="2" id="KW-1185">Reference proteome</keyword>
<reference evidence="1 2" key="1">
    <citation type="submission" date="2019-03" db="EMBL/GenBank/DDBJ databases">
        <title>First draft genome of Liparis tanakae, snailfish: a comprehensive survey of snailfish specific genes.</title>
        <authorList>
            <person name="Kim W."/>
            <person name="Song I."/>
            <person name="Jeong J.-H."/>
            <person name="Kim D."/>
            <person name="Kim S."/>
            <person name="Ryu S."/>
            <person name="Song J.Y."/>
            <person name="Lee S.K."/>
        </authorList>
    </citation>
    <scope>NUCLEOTIDE SEQUENCE [LARGE SCALE GENOMIC DNA]</scope>
    <source>
        <tissue evidence="1">Muscle</tissue>
    </source>
</reference>
<name>A0A4Z2H9Y8_9TELE</name>
<dbReference type="EMBL" id="SRLO01000289">
    <property type="protein sequence ID" value="TNN62639.1"/>
    <property type="molecule type" value="Genomic_DNA"/>
</dbReference>
<dbReference type="AlphaFoldDB" id="A0A4Z2H9Y8"/>
<evidence type="ECO:0000313" key="1">
    <source>
        <dbReference type="EMBL" id="TNN62639.1"/>
    </source>
</evidence>
<evidence type="ECO:0000313" key="2">
    <source>
        <dbReference type="Proteomes" id="UP000314294"/>
    </source>
</evidence>
<accession>A0A4Z2H9Y8</accession>
<dbReference type="Proteomes" id="UP000314294">
    <property type="component" value="Unassembled WGS sequence"/>
</dbReference>
<comment type="caution">
    <text evidence="1">The sequence shown here is derived from an EMBL/GenBank/DDBJ whole genome shotgun (WGS) entry which is preliminary data.</text>
</comment>
<sequence>MSRGDVGCGQWMFWITAYRGSNTNAVRKNPVTRAATDDEIFKHAIRWFNLAADRGSRRRATVDIPPTEQTEMS</sequence>
<gene>
    <name evidence="1" type="ORF">EYF80_027157</name>
</gene>